<gene>
    <name evidence="1" type="ORF">DILT_LOCUS13660</name>
</gene>
<dbReference type="OrthoDB" id="6241372at2759"/>
<keyword evidence="2" id="KW-1185">Reference proteome</keyword>
<protein>
    <submittedName>
        <fullName evidence="1">Uncharacterized protein</fullName>
    </submittedName>
</protein>
<evidence type="ECO:0000313" key="2">
    <source>
        <dbReference type="Proteomes" id="UP000281553"/>
    </source>
</evidence>
<evidence type="ECO:0000313" key="1">
    <source>
        <dbReference type="EMBL" id="VDN20616.1"/>
    </source>
</evidence>
<dbReference type="AlphaFoldDB" id="A0A3P7PR46"/>
<reference evidence="1 2" key="1">
    <citation type="submission" date="2018-11" db="EMBL/GenBank/DDBJ databases">
        <authorList>
            <consortium name="Pathogen Informatics"/>
        </authorList>
    </citation>
    <scope>NUCLEOTIDE SEQUENCE [LARGE SCALE GENOMIC DNA]</scope>
</reference>
<sequence length="291" mass="31814">MSANPLPPLPANVGLAELCQTLLPRSICPPWQRKIVRYICRHLSTEALSKASSFGVKLDVDVGSLLSSLRRIFATSKPPVGAYRQFSSRLQLSGESARDHLGCLRPLVFAAFPNCPPSVTDTILVAYFRAGILDDHLRRKLIKGQSLASDEILSLVQDYEDRYGPSLTSPFQRSEASSMATRSVATQTYRNLTRTPRGRQASVAQISSESLPVPSVSSNSDFAAPIVDVLVADTRVTFIVGTGAACSLLNPMGFSHSWLRKAEVSHRRPRIVAANGMPFFLLVFNRRTSPS</sequence>
<name>A0A3P7PR46_DIBLA</name>
<dbReference type="EMBL" id="UYRU01071104">
    <property type="protein sequence ID" value="VDN20616.1"/>
    <property type="molecule type" value="Genomic_DNA"/>
</dbReference>
<proteinExistence type="predicted"/>
<accession>A0A3P7PR46</accession>
<dbReference type="Proteomes" id="UP000281553">
    <property type="component" value="Unassembled WGS sequence"/>
</dbReference>
<organism evidence="1 2">
    <name type="scientific">Dibothriocephalus latus</name>
    <name type="common">Fish tapeworm</name>
    <name type="synonym">Diphyllobothrium latum</name>
    <dbReference type="NCBI Taxonomy" id="60516"/>
    <lineage>
        <taxon>Eukaryota</taxon>
        <taxon>Metazoa</taxon>
        <taxon>Spiralia</taxon>
        <taxon>Lophotrochozoa</taxon>
        <taxon>Platyhelminthes</taxon>
        <taxon>Cestoda</taxon>
        <taxon>Eucestoda</taxon>
        <taxon>Diphyllobothriidea</taxon>
        <taxon>Diphyllobothriidae</taxon>
        <taxon>Dibothriocephalus</taxon>
    </lineage>
</organism>